<dbReference type="Gene3D" id="3.30.70.260">
    <property type="match status" value="1"/>
</dbReference>
<dbReference type="InterPro" id="IPR027471">
    <property type="entry name" value="YbeD-like_sf"/>
</dbReference>
<accession>A0A0F3K4H2</accession>
<comment type="caution">
    <text evidence="1">The sequence shown here is derived from an EMBL/GenBank/DDBJ whole genome shotgun (WGS) entry which is preliminary data.</text>
</comment>
<dbReference type="InterPro" id="IPR007454">
    <property type="entry name" value="UPF0250_YbeD-like"/>
</dbReference>
<name>A0A0F3K4H2_9GAMM</name>
<evidence type="ECO:0000313" key="2">
    <source>
        <dbReference type="Proteomes" id="UP000033651"/>
    </source>
</evidence>
<dbReference type="OrthoDB" id="9793424at2"/>
<keyword evidence="2" id="KW-1185">Reference proteome</keyword>
<dbReference type="AlphaFoldDB" id="A0A0F3K4H2"/>
<reference evidence="1 2" key="1">
    <citation type="submission" date="2015-03" db="EMBL/GenBank/DDBJ databases">
        <title>Draft genome sequence of Luteibacter yeojuensis strain SU11.</title>
        <authorList>
            <person name="Sulaiman J."/>
            <person name="Priya K."/>
            <person name="Chan K.-G."/>
        </authorList>
    </citation>
    <scope>NUCLEOTIDE SEQUENCE [LARGE SCALE GENOMIC DNA]</scope>
    <source>
        <strain evidence="1 2">SU11</strain>
    </source>
</reference>
<protein>
    <recommendedName>
        <fullName evidence="3">DUF493 family protein</fullName>
    </recommendedName>
</protein>
<proteinExistence type="predicted"/>
<evidence type="ECO:0000313" key="1">
    <source>
        <dbReference type="EMBL" id="KJV26061.1"/>
    </source>
</evidence>
<dbReference type="EMBL" id="JZRB01000061">
    <property type="protein sequence ID" value="KJV26061.1"/>
    <property type="molecule type" value="Genomic_DNA"/>
</dbReference>
<gene>
    <name evidence="1" type="ORF">VI08_19160</name>
</gene>
<dbReference type="Pfam" id="PF04359">
    <property type="entry name" value="DUF493"/>
    <property type="match status" value="1"/>
</dbReference>
<organism evidence="1 2">
    <name type="scientific">Luteibacter yeojuensis</name>
    <dbReference type="NCBI Taxonomy" id="345309"/>
    <lineage>
        <taxon>Bacteria</taxon>
        <taxon>Pseudomonadati</taxon>
        <taxon>Pseudomonadota</taxon>
        <taxon>Gammaproteobacteria</taxon>
        <taxon>Lysobacterales</taxon>
        <taxon>Rhodanobacteraceae</taxon>
        <taxon>Luteibacter</taxon>
    </lineage>
</organism>
<dbReference type="SUPFAM" id="SSF117991">
    <property type="entry name" value="YbeD/HP0495-like"/>
    <property type="match status" value="1"/>
</dbReference>
<evidence type="ECO:0008006" key="3">
    <source>
        <dbReference type="Google" id="ProtNLM"/>
    </source>
</evidence>
<dbReference type="Proteomes" id="UP000033651">
    <property type="component" value="Unassembled WGS sequence"/>
</dbReference>
<dbReference type="PATRIC" id="fig|345309.4.peg.3695"/>
<dbReference type="RefSeq" id="WP_045831246.1">
    <property type="nucleotide sequence ID" value="NZ_JZRB01000061.1"/>
</dbReference>
<sequence length="96" mass="10451">MKEIDFSQAQAEGKGFNFPGQFEITAIGNAGVDLKARVPAILHGIGLEVLHETVTSKLTPAGNYESVTVSFIAPSREKYMEAHDTLRADADIRFTL</sequence>